<feature type="coiled-coil region" evidence="1">
    <location>
        <begin position="70"/>
        <end position="97"/>
    </location>
</feature>
<keyword evidence="1" id="KW-0175">Coiled coil</keyword>
<dbReference type="EMBL" id="FUPS01000014">
    <property type="protein sequence ID" value="SJS97916.1"/>
    <property type="molecule type" value="Genomic_DNA"/>
</dbReference>
<organism evidence="2 3">
    <name type="scientific">Clostridioides difficile</name>
    <name type="common">Peptoclostridium difficile</name>
    <dbReference type="NCBI Taxonomy" id="1496"/>
    <lineage>
        <taxon>Bacteria</taxon>
        <taxon>Bacillati</taxon>
        <taxon>Bacillota</taxon>
        <taxon>Clostridia</taxon>
        <taxon>Peptostreptococcales</taxon>
        <taxon>Peptostreptococcaceae</taxon>
        <taxon>Clostridioides</taxon>
    </lineage>
</organism>
<dbReference type="AlphaFoldDB" id="A0A9X8WRS4"/>
<dbReference type="Proteomes" id="UP000189137">
    <property type="component" value="Unassembled WGS sequence"/>
</dbReference>
<gene>
    <name evidence="2" type="ORF">SAMEA3375112_03314</name>
</gene>
<proteinExistence type="predicted"/>
<dbReference type="RefSeq" id="WP_009900635.1">
    <property type="nucleotide sequence ID" value="NZ_CP149699.1"/>
</dbReference>
<sequence length="100" mass="12116">MGLRIELNNLKDWTKEYAKSFKACFTITYSKKYLEKFANDRFQNIVDEQELDLTDKEFKNYKKIFVKTFIDTMIELIEEEARNLKNKKKTEEESKKKKSN</sequence>
<accession>A0A9X8WRS4</accession>
<name>A0A9X8WRS4_CLODI</name>
<evidence type="ECO:0000313" key="2">
    <source>
        <dbReference type="EMBL" id="SJS97916.1"/>
    </source>
</evidence>
<evidence type="ECO:0000313" key="3">
    <source>
        <dbReference type="Proteomes" id="UP000189137"/>
    </source>
</evidence>
<evidence type="ECO:0000256" key="1">
    <source>
        <dbReference type="SAM" id="Coils"/>
    </source>
</evidence>
<protein>
    <submittedName>
        <fullName evidence="2">Uncharacterized protein</fullName>
    </submittedName>
</protein>
<reference evidence="2 3" key="1">
    <citation type="submission" date="2017-02" db="EMBL/GenBank/DDBJ databases">
        <authorList>
            <consortium name="Pathogen Informatics"/>
        </authorList>
    </citation>
    <scope>NUCLEOTIDE SEQUENCE [LARGE SCALE GENOMIC DNA]</scope>
    <source>
        <strain evidence="2 3">VRECD0157</strain>
    </source>
</reference>
<comment type="caution">
    <text evidence="2">The sequence shown here is derived from an EMBL/GenBank/DDBJ whole genome shotgun (WGS) entry which is preliminary data.</text>
</comment>